<evidence type="ECO:0000313" key="2">
    <source>
        <dbReference type="Proteomes" id="UP000230556"/>
    </source>
</evidence>
<protein>
    <recommendedName>
        <fullName evidence="3">Antitoxin</fullName>
    </recommendedName>
</protein>
<reference evidence="2" key="1">
    <citation type="submission" date="2017-09" db="EMBL/GenBank/DDBJ databases">
        <title>Depth-based differentiation of microbial function through sediment-hosted aquifers and enrichment of novel symbionts in the deep terrestrial subsurface.</title>
        <authorList>
            <person name="Probst A.J."/>
            <person name="Ladd B."/>
            <person name="Jarett J.K."/>
            <person name="Geller-Mcgrath D.E."/>
            <person name="Sieber C.M.K."/>
            <person name="Emerson J.B."/>
            <person name="Anantharaman K."/>
            <person name="Thomas B.C."/>
            <person name="Malmstrom R."/>
            <person name="Stieglmeier M."/>
            <person name="Klingl A."/>
            <person name="Woyke T."/>
            <person name="Ryan C.M."/>
            <person name="Banfield J.F."/>
        </authorList>
    </citation>
    <scope>NUCLEOTIDE SEQUENCE [LARGE SCALE GENOMIC DNA]</scope>
</reference>
<accession>A0A2M7FQ87</accession>
<proteinExistence type="predicted"/>
<dbReference type="AlphaFoldDB" id="A0A2M7FQ87"/>
<evidence type="ECO:0000313" key="1">
    <source>
        <dbReference type="EMBL" id="PIW08126.1"/>
    </source>
</evidence>
<comment type="caution">
    <text evidence="1">The sequence shown here is derived from an EMBL/GenBank/DDBJ whole genome shotgun (WGS) entry which is preliminary data.</text>
</comment>
<name>A0A2M7FQ87_9BACT</name>
<dbReference type="Proteomes" id="UP000230556">
    <property type="component" value="Unassembled WGS sequence"/>
</dbReference>
<dbReference type="EMBL" id="PFFO01000067">
    <property type="protein sequence ID" value="PIW08126.1"/>
    <property type="molecule type" value="Genomic_DNA"/>
</dbReference>
<evidence type="ECO:0008006" key="3">
    <source>
        <dbReference type="Google" id="ProtNLM"/>
    </source>
</evidence>
<gene>
    <name evidence="1" type="ORF">COW38_01430</name>
</gene>
<dbReference type="NCBIfam" id="TIGR01552">
    <property type="entry name" value="phd_fam"/>
    <property type="match status" value="1"/>
</dbReference>
<sequence>MNTTRVTVADFRNNMSDYMNRARYGDEIIVIEKWGKVPLRLEQMVEKKQKNAKSDKTKARIERIKALNATFGMWADREDMKDSVKWVQDLRKKEESRYANLLG</sequence>
<organism evidence="1 2">
    <name type="scientific">Candidatus Collierbacteria bacterium CG17_big_fil_post_rev_8_21_14_2_50_45_7</name>
    <dbReference type="NCBI Taxonomy" id="1974536"/>
    <lineage>
        <taxon>Bacteria</taxon>
        <taxon>Candidatus Collieribacteriota</taxon>
    </lineage>
</organism>